<feature type="transmembrane region" description="Helical" evidence="1">
    <location>
        <begin position="244"/>
        <end position="265"/>
    </location>
</feature>
<evidence type="ECO:0000256" key="1">
    <source>
        <dbReference type="SAM" id="Phobius"/>
    </source>
</evidence>
<reference evidence="4" key="1">
    <citation type="submission" date="2020-05" db="EMBL/GenBank/DDBJ databases">
        <title>Phylogenomic resolution of chytrid fungi.</title>
        <authorList>
            <person name="Stajich J.E."/>
            <person name="Amses K."/>
            <person name="Simmons R."/>
            <person name="Seto K."/>
            <person name="Myers J."/>
            <person name="Bonds A."/>
            <person name="Quandt C.A."/>
            <person name="Barry K."/>
            <person name="Liu P."/>
            <person name="Grigoriev I."/>
            <person name="Longcore J.E."/>
            <person name="James T.Y."/>
        </authorList>
    </citation>
    <scope>NUCLEOTIDE SEQUENCE</scope>
    <source>
        <strain evidence="4">PLAUS21</strain>
    </source>
</reference>
<organism evidence="4 5">
    <name type="scientific">Boothiomyces macroporosus</name>
    <dbReference type="NCBI Taxonomy" id="261099"/>
    <lineage>
        <taxon>Eukaryota</taxon>
        <taxon>Fungi</taxon>
        <taxon>Fungi incertae sedis</taxon>
        <taxon>Chytridiomycota</taxon>
        <taxon>Chytridiomycota incertae sedis</taxon>
        <taxon>Chytridiomycetes</taxon>
        <taxon>Rhizophydiales</taxon>
        <taxon>Terramycetaceae</taxon>
        <taxon>Boothiomyces</taxon>
    </lineage>
</organism>
<protein>
    <recommendedName>
        <fullName evidence="3">EamA domain-containing protein</fullName>
    </recommendedName>
</protein>
<dbReference type="PANTHER" id="PTHR19346:SF4">
    <property type="entry name" value="SUGAR PHOSPHATE TRANSPORTER DOMAIN-CONTAINING PROTEIN"/>
    <property type="match status" value="1"/>
</dbReference>
<accession>A0AAD5ULY3</accession>
<feature type="transmembrane region" description="Helical" evidence="1">
    <location>
        <begin position="119"/>
        <end position="136"/>
    </location>
</feature>
<evidence type="ECO:0000256" key="2">
    <source>
        <dbReference type="SAM" id="SignalP"/>
    </source>
</evidence>
<keyword evidence="1" id="KW-0812">Transmembrane</keyword>
<feature type="transmembrane region" description="Helical" evidence="1">
    <location>
        <begin position="272"/>
        <end position="291"/>
    </location>
</feature>
<feature type="transmembrane region" description="Helical" evidence="1">
    <location>
        <begin position="214"/>
        <end position="232"/>
    </location>
</feature>
<dbReference type="InterPro" id="IPR000620">
    <property type="entry name" value="EamA_dom"/>
</dbReference>
<feature type="transmembrane region" description="Helical" evidence="1">
    <location>
        <begin position="173"/>
        <end position="193"/>
    </location>
</feature>
<feature type="signal peptide" evidence="2">
    <location>
        <begin position="1"/>
        <end position="21"/>
    </location>
</feature>
<dbReference type="InterPro" id="IPR026505">
    <property type="entry name" value="Solute_c_fam_35_mem_F3/F4"/>
</dbReference>
<dbReference type="Gene3D" id="1.10.3730.20">
    <property type="match status" value="1"/>
</dbReference>
<feature type="transmembrane region" description="Helical" evidence="1">
    <location>
        <begin position="297"/>
        <end position="315"/>
    </location>
</feature>
<evidence type="ECO:0000259" key="3">
    <source>
        <dbReference type="Pfam" id="PF00892"/>
    </source>
</evidence>
<keyword evidence="1" id="KW-1133">Transmembrane helix</keyword>
<evidence type="ECO:0000313" key="5">
    <source>
        <dbReference type="Proteomes" id="UP001210925"/>
    </source>
</evidence>
<name>A0AAD5ULY3_9FUNG</name>
<dbReference type="SUPFAM" id="SSF103481">
    <property type="entry name" value="Multidrug resistance efflux transporter EmrE"/>
    <property type="match status" value="2"/>
</dbReference>
<dbReference type="PANTHER" id="PTHR19346">
    <property type="entry name" value="SUGAR PHOSPHATE TRANSPORTER DOMAIN-CONTAINING PROTEIN"/>
    <property type="match status" value="1"/>
</dbReference>
<feature type="chain" id="PRO_5042272291" description="EamA domain-containing protein" evidence="2">
    <location>
        <begin position="22"/>
        <end position="333"/>
    </location>
</feature>
<comment type="caution">
    <text evidence="4">The sequence shown here is derived from an EMBL/GenBank/DDBJ whole genome shotgun (WGS) entry which is preliminary data.</text>
</comment>
<dbReference type="Pfam" id="PF00892">
    <property type="entry name" value="EamA"/>
    <property type="match status" value="1"/>
</dbReference>
<keyword evidence="5" id="KW-1185">Reference proteome</keyword>
<feature type="transmembrane region" description="Helical" evidence="1">
    <location>
        <begin position="143"/>
        <end position="161"/>
    </location>
</feature>
<keyword evidence="1" id="KW-0472">Membrane</keyword>
<feature type="transmembrane region" description="Helical" evidence="1">
    <location>
        <begin position="37"/>
        <end position="58"/>
    </location>
</feature>
<feature type="transmembrane region" description="Helical" evidence="1">
    <location>
        <begin position="87"/>
        <end position="107"/>
    </location>
</feature>
<sequence length="333" mass="37234">MALSTLSKWLLAFAIASFVLQSELVQLVQSSKDYYKPWFILYVAHGAYALFLPFQYIYMRTKVSHSEYLKLIQRNIDTLPYTSKFGIWQRMTILTILFTSASLFWYISVSKIPIGDITAIYNTSCFFTYVLSTLLLNEQFKWLKLSAVGISIIGIACISLGPRISVSGHSDQFIGYASAIISSFCVAFYEVIYTKIGITFTPSLFFSINITGRIGVVTILLGPILFPIFHFTGFETFQLPPIEAWPYILLVALLGMIFNALFLLVITFAGPVTAAIGILVSIPLTSLVDWVLVGTPFGWNTGIGSALIFIGFFVLQYDSEPQQLLTETEPLLE</sequence>
<dbReference type="InterPro" id="IPR037185">
    <property type="entry name" value="EmrE-like"/>
</dbReference>
<feature type="domain" description="EamA" evidence="3">
    <location>
        <begin position="174"/>
        <end position="315"/>
    </location>
</feature>
<gene>
    <name evidence="4" type="ORF">HK103_004659</name>
</gene>
<dbReference type="EMBL" id="JADGKB010000004">
    <property type="protein sequence ID" value="KAJ3261708.1"/>
    <property type="molecule type" value="Genomic_DNA"/>
</dbReference>
<keyword evidence="2" id="KW-0732">Signal</keyword>
<evidence type="ECO:0000313" key="4">
    <source>
        <dbReference type="EMBL" id="KAJ3261708.1"/>
    </source>
</evidence>
<proteinExistence type="predicted"/>
<dbReference type="Proteomes" id="UP001210925">
    <property type="component" value="Unassembled WGS sequence"/>
</dbReference>
<dbReference type="AlphaFoldDB" id="A0AAD5ULY3"/>
<dbReference type="GO" id="GO:0016020">
    <property type="term" value="C:membrane"/>
    <property type="evidence" value="ECO:0007669"/>
    <property type="project" value="InterPro"/>
</dbReference>